<evidence type="ECO:0000313" key="2">
    <source>
        <dbReference type="EMBL" id="KAB2931618.1"/>
    </source>
</evidence>
<evidence type="ECO:0000259" key="1">
    <source>
        <dbReference type="Pfam" id="PF08241"/>
    </source>
</evidence>
<name>A0A833H0E5_9LEPT</name>
<gene>
    <name evidence="2" type="ORF">F9K24_13555</name>
</gene>
<dbReference type="PANTHER" id="PTHR42912:SF80">
    <property type="entry name" value="METHYLTRANSFERASE DOMAIN-CONTAINING PROTEIN"/>
    <property type="match status" value="1"/>
</dbReference>
<dbReference type="InterPro" id="IPR029063">
    <property type="entry name" value="SAM-dependent_MTases_sf"/>
</dbReference>
<dbReference type="InterPro" id="IPR013216">
    <property type="entry name" value="Methyltransf_11"/>
</dbReference>
<dbReference type="PANTHER" id="PTHR42912">
    <property type="entry name" value="METHYLTRANSFERASE"/>
    <property type="match status" value="1"/>
</dbReference>
<dbReference type="GO" id="GO:0032259">
    <property type="term" value="P:methylation"/>
    <property type="evidence" value="ECO:0007669"/>
    <property type="project" value="UniProtKB-KW"/>
</dbReference>
<keyword evidence="2" id="KW-0489">Methyltransferase</keyword>
<organism evidence="2 3">
    <name type="scientific">Leptonema illini</name>
    <dbReference type="NCBI Taxonomy" id="183"/>
    <lineage>
        <taxon>Bacteria</taxon>
        <taxon>Pseudomonadati</taxon>
        <taxon>Spirochaetota</taxon>
        <taxon>Spirochaetia</taxon>
        <taxon>Leptospirales</taxon>
        <taxon>Leptospiraceae</taxon>
        <taxon>Leptonema</taxon>
    </lineage>
</organism>
<proteinExistence type="predicted"/>
<dbReference type="CDD" id="cd02440">
    <property type="entry name" value="AdoMet_MTases"/>
    <property type="match status" value="1"/>
</dbReference>
<dbReference type="GO" id="GO:0008757">
    <property type="term" value="F:S-adenosylmethionine-dependent methyltransferase activity"/>
    <property type="evidence" value="ECO:0007669"/>
    <property type="project" value="InterPro"/>
</dbReference>
<dbReference type="EMBL" id="WBUI01000013">
    <property type="protein sequence ID" value="KAB2931618.1"/>
    <property type="molecule type" value="Genomic_DNA"/>
</dbReference>
<evidence type="ECO:0000313" key="3">
    <source>
        <dbReference type="Proteomes" id="UP000460298"/>
    </source>
</evidence>
<comment type="caution">
    <text evidence="2">The sequence shown here is derived from an EMBL/GenBank/DDBJ whole genome shotgun (WGS) entry which is preliminary data.</text>
</comment>
<sequence>MSSKAFHSEDAADRYDAWFERNAAMFRSELACIRDTCSFAGDWIEIGVGTGRFAAALSIKVGVEAEPVMGVRARSRGIRVIPAVAEQLPVERESFDGVLMVTTLCFVDDAKRALQEVHRILRPGGRFCLAFIDREGPIGQSIVTGKKKSDFYEGARLYSARQMQRLLEDLGFRVIACRQTLFADSDANTAIEESREGFGEGSFVVIHSRKTPSGGATADSKRD</sequence>
<keyword evidence="2" id="KW-0808">Transferase</keyword>
<reference evidence="2 3" key="1">
    <citation type="submission" date="2019-10" db="EMBL/GenBank/DDBJ databases">
        <title>Extracellular Electron Transfer in a Candidatus Methanoperedens spp. Enrichment Culture.</title>
        <authorList>
            <person name="Berger S."/>
            <person name="Rangel Shaw D."/>
            <person name="Berben T."/>
            <person name="In 'T Zandt M."/>
            <person name="Frank J."/>
            <person name="Reimann J."/>
            <person name="Jetten M.S.M."/>
            <person name="Welte C.U."/>
        </authorList>
    </citation>
    <scope>NUCLEOTIDE SEQUENCE [LARGE SCALE GENOMIC DNA]</scope>
    <source>
        <strain evidence="2">SB12</strain>
    </source>
</reference>
<feature type="domain" description="Methyltransferase type 11" evidence="1">
    <location>
        <begin position="45"/>
        <end position="128"/>
    </location>
</feature>
<dbReference type="AlphaFoldDB" id="A0A833H0E5"/>
<dbReference type="Pfam" id="PF08241">
    <property type="entry name" value="Methyltransf_11"/>
    <property type="match status" value="1"/>
</dbReference>
<dbReference type="Gene3D" id="3.40.50.150">
    <property type="entry name" value="Vaccinia Virus protein VP39"/>
    <property type="match status" value="1"/>
</dbReference>
<dbReference type="InterPro" id="IPR050508">
    <property type="entry name" value="Methyltransf_Superfamily"/>
</dbReference>
<dbReference type="SUPFAM" id="SSF53335">
    <property type="entry name" value="S-adenosyl-L-methionine-dependent methyltransferases"/>
    <property type="match status" value="1"/>
</dbReference>
<dbReference type="Proteomes" id="UP000460298">
    <property type="component" value="Unassembled WGS sequence"/>
</dbReference>
<protein>
    <submittedName>
        <fullName evidence="2">Methyltransferase domain-containing protein</fullName>
    </submittedName>
</protein>
<accession>A0A833H0E5</accession>